<protein>
    <recommendedName>
        <fullName evidence="4">Spermatogenesis associated 22</fullName>
    </recommendedName>
</protein>
<gene>
    <name evidence="2" type="ORF">GDO81_006828</name>
</gene>
<dbReference type="AlphaFoldDB" id="A0AAV7D0G1"/>
<evidence type="ECO:0000313" key="2">
    <source>
        <dbReference type="EMBL" id="KAG8590651.1"/>
    </source>
</evidence>
<keyword evidence="3" id="KW-1185">Reference proteome</keyword>
<evidence type="ECO:0000256" key="1">
    <source>
        <dbReference type="SAM" id="MobiDB-lite"/>
    </source>
</evidence>
<reference evidence="2" key="1">
    <citation type="thesis" date="2020" institute="ProQuest LLC" country="789 East Eisenhower Parkway, Ann Arbor, MI, USA">
        <title>Comparative Genomics and Chromosome Evolution.</title>
        <authorList>
            <person name="Mudd A.B."/>
        </authorList>
    </citation>
    <scope>NUCLEOTIDE SEQUENCE</scope>
    <source>
        <strain evidence="2">237g6f4</strain>
        <tissue evidence="2">Blood</tissue>
    </source>
</reference>
<feature type="region of interest" description="Disordered" evidence="1">
    <location>
        <begin position="25"/>
        <end position="50"/>
    </location>
</feature>
<organism evidence="2 3">
    <name type="scientific">Engystomops pustulosus</name>
    <name type="common">Tungara frog</name>
    <name type="synonym">Physalaemus pustulosus</name>
    <dbReference type="NCBI Taxonomy" id="76066"/>
    <lineage>
        <taxon>Eukaryota</taxon>
        <taxon>Metazoa</taxon>
        <taxon>Chordata</taxon>
        <taxon>Craniata</taxon>
        <taxon>Vertebrata</taxon>
        <taxon>Euteleostomi</taxon>
        <taxon>Amphibia</taxon>
        <taxon>Batrachia</taxon>
        <taxon>Anura</taxon>
        <taxon>Neobatrachia</taxon>
        <taxon>Hyloidea</taxon>
        <taxon>Leptodactylidae</taxon>
        <taxon>Leiuperinae</taxon>
        <taxon>Engystomops</taxon>
    </lineage>
</organism>
<evidence type="ECO:0000313" key="3">
    <source>
        <dbReference type="Proteomes" id="UP000824782"/>
    </source>
</evidence>
<dbReference type="Proteomes" id="UP000824782">
    <property type="component" value="Unassembled WGS sequence"/>
</dbReference>
<dbReference type="GO" id="GO:0007129">
    <property type="term" value="P:homologous chromosome pairing at meiosis"/>
    <property type="evidence" value="ECO:0007669"/>
    <property type="project" value="InterPro"/>
</dbReference>
<dbReference type="GO" id="GO:0007276">
    <property type="term" value="P:gamete generation"/>
    <property type="evidence" value="ECO:0007669"/>
    <property type="project" value="InterPro"/>
</dbReference>
<evidence type="ECO:0008006" key="4">
    <source>
        <dbReference type="Google" id="ProtNLM"/>
    </source>
</evidence>
<proteinExistence type="predicted"/>
<name>A0AAV7D0G1_ENGPU</name>
<dbReference type="GO" id="GO:0000711">
    <property type="term" value="P:meiotic DNA repair synthesis"/>
    <property type="evidence" value="ECO:0007669"/>
    <property type="project" value="InterPro"/>
</dbReference>
<dbReference type="PANTHER" id="PTHR35258:SF1">
    <property type="entry name" value="SPERMATOGENESIS-ASSOCIATED PROTEIN 22"/>
    <property type="match status" value="1"/>
</dbReference>
<dbReference type="EMBL" id="WNYA01000002">
    <property type="protein sequence ID" value="KAG8590651.1"/>
    <property type="molecule type" value="Genomic_DNA"/>
</dbReference>
<dbReference type="PANTHER" id="PTHR35258">
    <property type="entry name" value="SPERMATOGENESIS-ASSOCIATED PROTEIN 22"/>
    <property type="match status" value="1"/>
</dbReference>
<accession>A0AAV7D0G1</accession>
<dbReference type="InterPro" id="IPR033536">
    <property type="entry name" value="Spata22"/>
</dbReference>
<dbReference type="GO" id="GO:0051445">
    <property type="term" value="P:regulation of meiotic cell cycle"/>
    <property type="evidence" value="ECO:0007669"/>
    <property type="project" value="TreeGrafter"/>
</dbReference>
<comment type="caution">
    <text evidence="2">The sequence shown here is derived from an EMBL/GenBank/DDBJ whole genome shotgun (WGS) entry which is preliminary data.</text>
</comment>
<sequence>MASSDHRQGCGVACLPVPLFSQKKRNRQPLTSVPQIKELPTDGTPHVQESFHLPSLSTDSFWENRISQLQIAGKKFEFRSTDKRPNICPGDENMFSNFSKDLPSCPKRPYGQMESLQGQIVNEKFTPQAHFPAQHSTQTSVSSYKKSHYSSDTLSGTKSQQPSYFFKSNTKWSKDNAFADMPEEEMIQAIPLYQMTFKEKSNSLRIISASIETMKYWSQYSDRIPLLFEVLATLDSAVTSGDHGSKIFLLRDVKNHVQCIFYETDRDLPRLIRGRIHRVMGNFDQKRNMFKCVSVRPASVAEQQTFMEYIITANKELEMCVTSLEDTK</sequence>